<feature type="transmembrane region" description="Helical" evidence="1">
    <location>
        <begin position="176"/>
        <end position="197"/>
    </location>
</feature>
<feature type="transmembrane region" description="Helical" evidence="1">
    <location>
        <begin position="10"/>
        <end position="28"/>
    </location>
</feature>
<evidence type="ECO:0008006" key="4">
    <source>
        <dbReference type="Google" id="ProtNLM"/>
    </source>
</evidence>
<evidence type="ECO:0000256" key="1">
    <source>
        <dbReference type="SAM" id="Phobius"/>
    </source>
</evidence>
<organism evidence="2 3">
    <name type="scientific">Candidatus Magasanikbacteria bacterium RIFOXYC2_FULL_42_28</name>
    <dbReference type="NCBI Taxonomy" id="1798704"/>
    <lineage>
        <taxon>Bacteria</taxon>
        <taxon>Candidatus Magasanikiibacteriota</taxon>
    </lineage>
</organism>
<keyword evidence="1" id="KW-0812">Transmembrane</keyword>
<name>A0A1F6NX12_9BACT</name>
<feature type="transmembrane region" description="Helical" evidence="1">
    <location>
        <begin position="87"/>
        <end position="110"/>
    </location>
</feature>
<dbReference type="STRING" id="1798704.A3J93_04315"/>
<dbReference type="AlphaFoldDB" id="A0A1F6NX12"/>
<feature type="transmembrane region" description="Helical" evidence="1">
    <location>
        <begin position="63"/>
        <end position="81"/>
    </location>
</feature>
<feature type="transmembrane region" description="Helical" evidence="1">
    <location>
        <begin position="563"/>
        <end position="584"/>
    </location>
</feature>
<keyword evidence="1" id="KW-0472">Membrane</keyword>
<evidence type="ECO:0000313" key="3">
    <source>
        <dbReference type="Proteomes" id="UP000177907"/>
    </source>
</evidence>
<feature type="transmembrane region" description="Helical" evidence="1">
    <location>
        <begin position="294"/>
        <end position="312"/>
    </location>
</feature>
<proteinExistence type="predicted"/>
<feature type="transmembrane region" description="Helical" evidence="1">
    <location>
        <begin position="596"/>
        <end position="615"/>
    </location>
</feature>
<feature type="transmembrane region" description="Helical" evidence="1">
    <location>
        <begin position="369"/>
        <end position="399"/>
    </location>
</feature>
<sequence>MNFRVFSKKLLGLFIISGLIFFLLFYNAPTWQKSAIFLFYWLITAKWWRRILVVRFDFSPRALRVRLLAALGALMSAGWIIGLSLCFYHFTPLSVALALFGAGLLPLIFWRENQEESEMLAWFDDNLKILQEMPRNKAGVFLYVVLWLITAHQLFTIGTDGLQGVTQPSPVTPWQILPSAYIYWFGAATLVLGFLCFAKLPAKVVLFLLCAHAFLLTSYLPATHEYFYNADSWRHLGQELNLVAGNSFSTVAPIGESNFWQKLDIGRLGYAQFWSLGIIGKTFFNFDLMSFNRWFGPILWALFFPILAFEWGRALGWKKSESLFLVWLGFLPFGLQIAGATTLPVNIDFLFWLFLLLMIVKRPVGEKLGILFLAIAGVLLIFGYTLYFILFWLAWMVYFVIARSAATRQSIFIFPLVFILVALSIPIIELITNYSQFNPNINWLGQAQQTVGNFSAYYFASGPRPHDIASGNILFNQAPSYAFVVNILMQWRWWLVGFAILFWFVTLFGAFLSLRGGATGADEAIYRPRQKLLALLFLGLMSGNIISRYFLTGDNLLARRLDVVLAWLAIIMVAGAINFVIARIRRLSASGGEQSIALLFIIFIISLAITASYSLGPDAKTVSRDEYQAMDYVYSVIASEEKQSRRPCVLADTYPLLALEAISAKTIIGGGFPMGQNFAQPERVQLFNKFKMRSAEAILADSKILTGASRCFGVVKEGEVRYNNKAIVKKFGDILVIEN</sequence>
<feature type="transmembrane region" description="Helical" evidence="1">
    <location>
        <begin position="204"/>
        <end position="222"/>
    </location>
</feature>
<gene>
    <name evidence="2" type="ORF">A3J93_04315</name>
</gene>
<feature type="transmembrane region" description="Helical" evidence="1">
    <location>
        <begin position="34"/>
        <end position="51"/>
    </location>
</feature>
<feature type="transmembrane region" description="Helical" evidence="1">
    <location>
        <begin position="532"/>
        <end position="551"/>
    </location>
</feature>
<keyword evidence="1" id="KW-1133">Transmembrane helix</keyword>
<protein>
    <recommendedName>
        <fullName evidence="4">Glycosyltransferase RgtA/B/C/D-like domain-containing protein</fullName>
    </recommendedName>
</protein>
<accession>A0A1F6NX12</accession>
<feature type="transmembrane region" description="Helical" evidence="1">
    <location>
        <begin position="491"/>
        <end position="512"/>
    </location>
</feature>
<evidence type="ECO:0000313" key="2">
    <source>
        <dbReference type="EMBL" id="OGH88459.1"/>
    </source>
</evidence>
<comment type="caution">
    <text evidence="2">The sequence shown here is derived from an EMBL/GenBank/DDBJ whole genome shotgun (WGS) entry which is preliminary data.</text>
</comment>
<reference evidence="2 3" key="1">
    <citation type="journal article" date="2016" name="Nat. Commun.">
        <title>Thousands of microbial genomes shed light on interconnected biogeochemical processes in an aquifer system.</title>
        <authorList>
            <person name="Anantharaman K."/>
            <person name="Brown C.T."/>
            <person name="Hug L.A."/>
            <person name="Sharon I."/>
            <person name="Castelle C.J."/>
            <person name="Probst A.J."/>
            <person name="Thomas B.C."/>
            <person name="Singh A."/>
            <person name="Wilkins M.J."/>
            <person name="Karaoz U."/>
            <person name="Brodie E.L."/>
            <person name="Williams K.H."/>
            <person name="Hubbard S.S."/>
            <person name="Banfield J.F."/>
        </authorList>
    </citation>
    <scope>NUCLEOTIDE SEQUENCE [LARGE SCALE GENOMIC DNA]</scope>
</reference>
<feature type="transmembrane region" description="Helical" evidence="1">
    <location>
        <begin position="138"/>
        <end position="156"/>
    </location>
</feature>
<dbReference type="EMBL" id="MFQZ01000002">
    <property type="protein sequence ID" value="OGH88459.1"/>
    <property type="molecule type" value="Genomic_DNA"/>
</dbReference>
<feature type="transmembrane region" description="Helical" evidence="1">
    <location>
        <begin position="411"/>
        <end position="431"/>
    </location>
</feature>
<feature type="transmembrane region" description="Helical" evidence="1">
    <location>
        <begin position="324"/>
        <end position="357"/>
    </location>
</feature>
<dbReference type="Proteomes" id="UP000177907">
    <property type="component" value="Unassembled WGS sequence"/>
</dbReference>